<keyword evidence="12" id="KW-1185">Reference proteome</keyword>
<dbReference type="EMBL" id="SWJQ01006680">
    <property type="protein sequence ID" value="TRZ05064.1"/>
    <property type="molecule type" value="Genomic_DNA"/>
</dbReference>
<evidence type="ECO:0000256" key="4">
    <source>
        <dbReference type="ARBA" id="ARBA00022989"/>
    </source>
</evidence>
<dbReference type="PANTHER" id="PTHR19944">
    <property type="entry name" value="MHC CLASS II-RELATED"/>
    <property type="match status" value="1"/>
</dbReference>
<comment type="caution">
    <text evidence="11">The sequence shown here is derived from an EMBL/GenBank/DDBJ whole genome shotgun (WGS) entry which is preliminary data.</text>
</comment>
<keyword evidence="8" id="KW-0325">Glycoprotein</keyword>
<evidence type="ECO:0000256" key="1">
    <source>
        <dbReference type="ARBA" id="ARBA00004479"/>
    </source>
</evidence>
<feature type="domain" description="MHC class II beta chain N-terminal" evidence="10">
    <location>
        <begin position="8"/>
        <end position="82"/>
    </location>
</feature>
<dbReference type="InterPro" id="IPR011162">
    <property type="entry name" value="MHC_I/II-like_Ag-recog"/>
</dbReference>
<evidence type="ECO:0000256" key="2">
    <source>
        <dbReference type="ARBA" id="ARBA00022692"/>
    </source>
</evidence>
<evidence type="ECO:0000259" key="10">
    <source>
        <dbReference type="SMART" id="SM00921"/>
    </source>
</evidence>
<keyword evidence="9" id="KW-0491">MHC II</keyword>
<dbReference type="GO" id="GO:0002250">
    <property type="term" value="P:adaptive immune response"/>
    <property type="evidence" value="ECO:0007669"/>
    <property type="project" value="UniProtKB-KW"/>
</dbReference>
<evidence type="ECO:0000256" key="7">
    <source>
        <dbReference type="ARBA" id="ARBA00023157"/>
    </source>
</evidence>
<evidence type="ECO:0000256" key="8">
    <source>
        <dbReference type="ARBA" id="ARBA00023180"/>
    </source>
</evidence>
<dbReference type="Proteomes" id="UP000796761">
    <property type="component" value="Unassembled WGS sequence"/>
</dbReference>
<accession>A0A8K1FTG9</accession>
<dbReference type="SMART" id="SM00921">
    <property type="entry name" value="MHC_II_beta"/>
    <property type="match status" value="1"/>
</dbReference>
<protein>
    <recommendedName>
        <fullName evidence="10">MHC class II beta chain N-terminal domain-containing protein</fullName>
    </recommendedName>
</protein>
<dbReference type="InterPro" id="IPR000353">
    <property type="entry name" value="MHC_II_b_N"/>
</dbReference>
<feature type="non-terminal residue" evidence="11">
    <location>
        <position position="89"/>
    </location>
</feature>
<evidence type="ECO:0000256" key="5">
    <source>
        <dbReference type="ARBA" id="ARBA00023130"/>
    </source>
</evidence>
<keyword evidence="4" id="KW-1133">Transmembrane helix</keyword>
<dbReference type="GO" id="GO:0042613">
    <property type="term" value="C:MHC class II protein complex"/>
    <property type="evidence" value="ECO:0007669"/>
    <property type="project" value="UniProtKB-KW"/>
</dbReference>
<evidence type="ECO:0000313" key="11">
    <source>
        <dbReference type="EMBL" id="TRZ05064.1"/>
    </source>
</evidence>
<keyword evidence="6" id="KW-0472">Membrane</keyword>
<dbReference type="SUPFAM" id="SSF54452">
    <property type="entry name" value="MHC antigen-recognition domain"/>
    <property type="match status" value="1"/>
</dbReference>
<feature type="non-terminal residue" evidence="11">
    <location>
        <position position="1"/>
    </location>
</feature>
<comment type="subcellular location">
    <subcellularLocation>
        <location evidence="1">Membrane</location>
        <topology evidence="1">Single-pass type I membrane protein</topology>
    </subcellularLocation>
</comment>
<evidence type="ECO:0000256" key="6">
    <source>
        <dbReference type="ARBA" id="ARBA00023136"/>
    </source>
</evidence>
<dbReference type="Gene3D" id="3.10.320.10">
    <property type="entry name" value="Class II Histocompatibility Antigen, M Beta Chain, Chain B, domain 1"/>
    <property type="match status" value="1"/>
</dbReference>
<gene>
    <name evidence="11" type="ORF">HGM15179_022043</name>
</gene>
<dbReference type="InterPro" id="IPR014745">
    <property type="entry name" value="MHC_II_a/b_N"/>
</dbReference>
<dbReference type="PANTHER" id="PTHR19944:SF99">
    <property type="entry name" value="HLA CLASS II HISTOCOMPATIBILITY ANTIGEN, DRB1 BETA CHAIN"/>
    <property type="match status" value="1"/>
</dbReference>
<keyword evidence="5" id="KW-1064">Adaptive immunity</keyword>
<evidence type="ECO:0000256" key="3">
    <source>
        <dbReference type="ARBA" id="ARBA00022859"/>
    </source>
</evidence>
<dbReference type="FunFam" id="3.10.320.10:FF:000001">
    <property type="entry name" value="HLA class II histocompatibility antigen, DRB1-1 beta chain"/>
    <property type="match status" value="1"/>
</dbReference>
<dbReference type="AlphaFoldDB" id="A0A8K1FTG9"/>
<sequence>VLQFLGKFECYYINGTEKVRYVHRYFYNREQLVHFDSDVGHYVGDTPLGERWAKCWNNDPGFIESQRTSVDWLCRHNYKCYSPLSLERR</sequence>
<dbReference type="OrthoDB" id="10043043at2759"/>
<organism evidence="11 12">
    <name type="scientific">Zosterops borbonicus</name>
    <dbReference type="NCBI Taxonomy" id="364589"/>
    <lineage>
        <taxon>Eukaryota</taxon>
        <taxon>Metazoa</taxon>
        <taxon>Chordata</taxon>
        <taxon>Craniata</taxon>
        <taxon>Vertebrata</taxon>
        <taxon>Euteleostomi</taxon>
        <taxon>Archelosauria</taxon>
        <taxon>Archosauria</taxon>
        <taxon>Dinosauria</taxon>
        <taxon>Saurischia</taxon>
        <taxon>Theropoda</taxon>
        <taxon>Coelurosauria</taxon>
        <taxon>Aves</taxon>
        <taxon>Neognathae</taxon>
        <taxon>Neoaves</taxon>
        <taxon>Telluraves</taxon>
        <taxon>Australaves</taxon>
        <taxon>Passeriformes</taxon>
        <taxon>Sylvioidea</taxon>
        <taxon>Zosteropidae</taxon>
        <taxon>Zosterops</taxon>
    </lineage>
</organism>
<keyword evidence="2" id="KW-0812">Transmembrane</keyword>
<keyword evidence="7" id="KW-1015">Disulfide bond</keyword>
<keyword evidence="3" id="KW-0391">Immunity</keyword>
<evidence type="ECO:0000256" key="9">
    <source>
        <dbReference type="ARBA" id="ARBA00023182"/>
    </source>
</evidence>
<dbReference type="GO" id="GO:0002504">
    <property type="term" value="P:antigen processing and presentation of peptide or polysaccharide antigen via MHC class II"/>
    <property type="evidence" value="ECO:0007669"/>
    <property type="project" value="UniProtKB-KW"/>
</dbReference>
<dbReference type="InterPro" id="IPR050160">
    <property type="entry name" value="MHC/Immunoglobulin"/>
</dbReference>
<evidence type="ECO:0000313" key="12">
    <source>
        <dbReference type="Proteomes" id="UP000796761"/>
    </source>
</evidence>
<name>A0A8K1FTG9_9PASS</name>
<reference evidence="11" key="1">
    <citation type="submission" date="2019-04" db="EMBL/GenBank/DDBJ databases">
        <title>Genome assembly of Zosterops borbonicus 15179.</title>
        <authorList>
            <person name="Leroy T."/>
            <person name="Anselmetti Y."/>
            <person name="Tilak M.-K."/>
            <person name="Nabholz B."/>
        </authorList>
    </citation>
    <scope>NUCLEOTIDE SEQUENCE</scope>
    <source>
        <strain evidence="11">HGM_15179</strain>
        <tissue evidence="11">Muscle</tissue>
    </source>
</reference>
<dbReference type="Pfam" id="PF00969">
    <property type="entry name" value="MHC_II_beta"/>
    <property type="match status" value="1"/>
</dbReference>
<proteinExistence type="predicted"/>